<dbReference type="EMBL" id="PTQR01000012">
    <property type="protein sequence ID" value="TKX26614.1"/>
    <property type="molecule type" value="Genomic_DNA"/>
</dbReference>
<keyword evidence="2" id="KW-0119">Carbohydrate metabolism</keyword>
<dbReference type="SUPFAM" id="SSF51445">
    <property type="entry name" value="(Trans)glycosidases"/>
    <property type="match status" value="1"/>
</dbReference>
<evidence type="ECO:0000256" key="2">
    <source>
        <dbReference type="ARBA" id="ARBA00023277"/>
    </source>
</evidence>
<dbReference type="PANTHER" id="PTHR31268">
    <property type="match status" value="1"/>
</dbReference>
<comment type="similarity">
    <text evidence="1">Belongs to the glycosyl hydrolases 36 family.</text>
</comment>
<evidence type="ECO:0000313" key="4">
    <source>
        <dbReference type="Proteomes" id="UP000308133"/>
    </source>
</evidence>
<evidence type="ECO:0000313" key="3">
    <source>
        <dbReference type="EMBL" id="TKX26614.1"/>
    </source>
</evidence>
<dbReference type="InterPro" id="IPR017853">
    <property type="entry name" value="GH"/>
</dbReference>
<reference evidence="3 4" key="1">
    <citation type="submission" date="2018-02" db="EMBL/GenBank/DDBJ databases">
        <title>Draft genome sequences of Elsinoe sp., causing black scab on jojoba.</title>
        <authorList>
            <person name="Stodart B."/>
            <person name="Jeffress S."/>
            <person name="Ash G."/>
            <person name="Arun Chinnappa K."/>
        </authorList>
    </citation>
    <scope>NUCLEOTIDE SEQUENCE [LARGE SCALE GENOMIC DNA]</scope>
    <source>
        <strain evidence="3 4">Hillstone_2</strain>
    </source>
</reference>
<gene>
    <name evidence="3" type="ORF">C1H76_1146</name>
</gene>
<dbReference type="AlphaFoldDB" id="A0A4U7BDL8"/>
<dbReference type="InterPro" id="IPR008811">
    <property type="entry name" value="Glycosyl_hydrolases_36"/>
</dbReference>
<evidence type="ECO:0000256" key="1">
    <source>
        <dbReference type="ARBA" id="ARBA00007240"/>
    </source>
</evidence>
<proteinExistence type="inferred from homology"/>
<protein>
    <submittedName>
        <fullName evidence="3">Raffinose synthase-like protein 2</fullName>
    </submittedName>
</protein>
<accession>A0A4U7BDL8</accession>
<name>A0A4U7BDL8_9PEZI</name>
<sequence>MQVPGMTSLFASVACEPALGRATHVTGSVVHFTVGLELTKAVPNEVGVLIWHEIADENAEGWTALRLEQVSLQQHTSEHVVLFTGSLAVESQPRKRLHFTIKITVNGTDHWVNDFDPQADGSIIFSSRSTAEYSLHGHFVPHDSWQIKSLREHKDSEVGSWELESSVDPNTSRTIPLGRPHEVLKWFALVRHSTPWLGPRQGDNSFKVDKPAVLASFLLTGGTHLVLCPENGCPDIVSTLHNDSEGNVLVRSRNDASSAALARIVIAVGNDFEKTVAAAIQHIQSRLPGLPTNSDVQQKQLSDWYDGFSYCTWNGLGRELNEEKIQTALTALSEKGLTVPNLIIDDNWQSLDNTETGDPFTYRWTDFEANKKISQMASVMQ</sequence>
<dbReference type="Pfam" id="PF05691">
    <property type="entry name" value="Raffinose_syn"/>
    <property type="match status" value="1"/>
</dbReference>
<organism evidence="3 4">
    <name type="scientific">Elsinoe australis</name>
    <dbReference type="NCBI Taxonomy" id="40998"/>
    <lineage>
        <taxon>Eukaryota</taxon>
        <taxon>Fungi</taxon>
        <taxon>Dikarya</taxon>
        <taxon>Ascomycota</taxon>
        <taxon>Pezizomycotina</taxon>
        <taxon>Dothideomycetes</taxon>
        <taxon>Dothideomycetidae</taxon>
        <taxon>Myriangiales</taxon>
        <taxon>Elsinoaceae</taxon>
        <taxon>Elsinoe</taxon>
    </lineage>
</organism>
<dbReference type="PANTHER" id="PTHR31268:SF32">
    <property type="entry name" value="GALACTINOL--SUCROSE GALACTOSYLTRANSFERASE 2-RELATED"/>
    <property type="match status" value="1"/>
</dbReference>
<comment type="caution">
    <text evidence="3">The sequence shown here is derived from an EMBL/GenBank/DDBJ whole genome shotgun (WGS) entry which is preliminary data.</text>
</comment>
<dbReference type="Proteomes" id="UP000308133">
    <property type="component" value="Unassembled WGS sequence"/>
</dbReference>